<proteinExistence type="inferred from homology"/>
<name>A0A6J2UGU4_DROLE</name>
<dbReference type="RefSeq" id="XP_030387320.1">
    <property type="nucleotide sequence ID" value="XM_030531460.1"/>
</dbReference>
<keyword evidence="7 12" id="KW-0313">Glucose metabolism</keyword>
<dbReference type="PIRSF" id="PIRSF000110">
    <property type="entry name" value="G6PD"/>
    <property type="match status" value="1"/>
</dbReference>
<dbReference type="HAMAP" id="MF_00966">
    <property type="entry name" value="G6PD"/>
    <property type="match status" value="1"/>
</dbReference>
<dbReference type="GO" id="GO:0009051">
    <property type="term" value="P:pentose-phosphate shunt, oxidative branch"/>
    <property type="evidence" value="ECO:0007669"/>
    <property type="project" value="TreeGrafter"/>
</dbReference>
<dbReference type="Pfam" id="PF00479">
    <property type="entry name" value="G6PD_N"/>
    <property type="match status" value="1"/>
</dbReference>
<evidence type="ECO:0000256" key="5">
    <source>
        <dbReference type="ARBA" id="ARBA00013019"/>
    </source>
</evidence>
<evidence type="ECO:0000313" key="16">
    <source>
        <dbReference type="RefSeq" id="XP_030387320.1"/>
    </source>
</evidence>
<dbReference type="InterPro" id="IPR022675">
    <property type="entry name" value="G6P_DH_C"/>
</dbReference>
<dbReference type="Pfam" id="PF02781">
    <property type="entry name" value="G6PD_C"/>
    <property type="match status" value="1"/>
</dbReference>
<dbReference type="SUPFAM" id="SSF51735">
    <property type="entry name" value="NAD(P)-binding Rossmann-fold domains"/>
    <property type="match status" value="1"/>
</dbReference>
<evidence type="ECO:0000256" key="4">
    <source>
        <dbReference type="ARBA" id="ARBA00009975"/>
    </source>
</evidence>
<dbReference type="Proteomes" id="UP000504634">
    <property type="component" value="Unplaced"/>
</dbReference>
<comment type="pathway">
    <text evidence="3 12">Carbohydrate degradation; pentose phosphate pathway; D-ribulose 5-phosphate from D-glucose 6-phosphate (oxidative stage): step 1/3.</text>
</comment>
<dbReference type="EC" id="1.1.1.49" evidence="5 12"/>
<dbReference type="GO" id="GO:0004345">
    <property type="term" value="F:glucose-6-phosphate dehydrogenase activity"/>
    <property type="evidence" value="ECO:0007669"/>
    <property type="project" value="UniProtKB-EC"/>
</dbReference>
<feature type="domain" description="Glucose-6-phosphate dehydrogenase C-terminal" evidence="14">
    <location>
        <begin position="196"/>
        <end position="483"/>
    </location>
</feature>
<dbReference type="PROSITE" id="PS00069">
    <property type="entry name" value="G6P_DEHYDROGENASE"/>
    <property type="match status" value="1"/>
</dbReference>
<dbReference type="AlphaFoldDB" id="A0A6J2UGU4"/>
<evidence type="ECO:0000259" key="13">
    <source>
        <dbReference type="Pfam" id="PF00479"/>
    </source>
</evidence>
<comment type="function">
    <text evidence="1">Cytosolic glucose-6-phosphate dehydrogenase that catalyzes the first and rate-limiting step of the oxidative branch within the pentose phosphate pathway/shunt, an alternative route to glycolysis for the dissimilation of carbohydrates and a major source of reducing power and metabolic intermediates for fatty acid and nucleic acid biosynthetic processes.</text>
</comment>
<evidence type="ECO:0000256" key="1">
    <source>
        <dbReference type="ARBA" id="ARBA00002914"/>
    </source>
</evidence>
<sequence>MQPLDLQNETAHSFVVFGASGKLAKRKIFPALWALYRDNRLPQFTQIYTFSRTMMHTSEFRIWCVPYMHLDRDRDPKKYNSFWTNVHCVQGQYDQTQDYITLNETMSAYETKHNMTLANRVFYLALPPIVFDAVTLNISRKCVSNTGWNRIVVEKPFARNDITFKPYQTQLCQCFKESQIYMIDHYLGKQMVQDMMALRFSNCLWGDTWDNRHIAAIMISVKCDKPVVARPDYFDSYGIIRDVMTNHMMQLLALIAMEPPYTGDVEGVREEKLKVLKDVVSPDLSDVIVGQYVNNGRESDLFKVGYLEHHYIPKNSITPTYAMVVLRINNKRWSGVPFILRAGKALNESKVEVRVQYKAMECEILEGMETKRNELVMCLAPKEHVFMRVMLKKPGEKLCLQESNLNLTLRDPRICVPQNFHSLLLDVLEGSQMLFMRSDEQCEIWRIFSPLLSALEADRIKPIPYALGSWGPMAAYRKAVKHGFLFYHSAEAHEGRQSLTPQL</sequence>
<feature type="domain" description="Glucose-6-phosphate dehydrogenase NAD-binding" evidence="13">
    <location>
        <begin position="15"/>
        <end position="193"/>
    </location>
</feature>
<dbReference type="PRINTS" id="PR00079">
    <property type="entry name" value="G6PDHDRGNASE"/>
</dbReference>
<organism evidence="15 16">
    <name type="scientific">Drosophila lebanonensis</name>
    <name type="common">Fruit fly</name>
    <name type="synonym">Scaptodrosophila lebanonensis</name>
    <dbReference type="NCBI Taxonomy" id="7225"/>
    <lineage>
        <taxon>Eukaryota</taxon>
        <taxon>Metazoa</taxon>
        <taxon>Ecdysozoa</taxon>
        <taxon>Arthropoda</taxon>
        <taxon>Hexapoda</taxon>
        <taxon>Insecta</taxon>
        <taxon>Pterygota</taxon>
        <taxon>Neoptera</taxon>
        <taxon>Endopterygota</taxon>
        <taxon>Diptera</taxon>
        <taxon>Brachycera</taxon>
        <taxon>Muscomorpha</taxon>
        <taxon>Ephydroidea</taxon>
        <taxon>Drosophilidae</taxon>
        <taxon>Scaptodrosophila</taxon>
    </lineage>
</organism>
<keyword evidence="8 12" id="KW-0521">NADP</keyword>
<dbReference type="GO" id="GO:0006006">
    <property type="term" value="P:glucose metabolic process"/>
    <property type="evidence" value="ECO:0007669"/>
    <property type="project" value="UniProtKB-KW"/>
</dbReference>
<reference evidence="16" key="1">
    <citation type="submission" date="2025-08" db="UniProtKB">
        <authorList>
            <consortium name="RefSeq"/>
        </authorList>
    </citation>
    <scope>IDENTIFICATION</scope>
    <source>
        <strain evidence="16">11010-0011.00</strain>
        <tissue evidence="16">Whole body</tissue>
    </source>
</reference>
<evidence type="ECO:0000256" key="2">
    <source>
        <dbReference type="ARBA" id="ARBA00004514"/>
    </source>
</evidence>
<comment type="function">
    <text evidence="12">Catalyzes the rate-limiting step of the oxidative pentose-phosphate pathway, which represents a route for the dissimilation of carbohydrates besides glycolysis.</text>
</comment>
<dbReference type="Gene3D" id="3.30.360.10">
    <property type="entry name" value="Dihydrodipicolinate Reductase, domain 2"/>
    <property type="match status" value="1"/>
</dbReference>
<dbReference type="GO" id="GO:0050661">
    <property type="term" value="F:NADP binding"/>
    <property type="evidence" value="ECO:0007669"/>
    <property type="project" value="InterPro"/>
</dbReference>
<dbReference type="InterPro" id="IPR001282">
    <property type="entry name" value="G6P_DH"/>
</dbReference>
<comment type="similarity">
    <text evidence="4 12">Belongs to the glucose-6-phosphate dehydrogenase family.</text>
</comment>
<dbReference type="Gene3D" id="3.40.50.720">
    <property type="entry name" value="NAD(P)-binding Rossmann-like Domain"/>
    <property type="match status" value="1"/>
</dbReference>
<gene>
    <name evidence="16" type="primary">LOC115633943</name>
</gene>
<keyword evidence="9 12" id="KW-0560">Oxidoreductase</keyword>
<dbReference type="InterPro" id="IPR019796">
    <property type="entry name" value="G6P_DH_AS"/>
</dbReference>
<evidence type="ECO:0000256" key="9">
    <source>
        <dbReference type="ARBA" id="ARBA00023002"/>
    </source>
</evidence>
<dbReference type="SUPFAM" id="SSF55347">
    <property type="entry name" value="Glyceraldehyde-3-phosphate dehydrogenase-like, C-terminal domain"/>
    <property type="match status" value="1"/>
</dbReference>
<evidence type="ECO:0000256" key="10">
    <source>
        <dbReference type="ARBA" id="ARBA00023277"/>
    </source>
</evidence>
<evidence type="ECO:0000256" key="3">
    <source>
        <dbReference type="ARBA" id="ARBA00004937"/>
    </source>
</evidence>
<evidence type="ECO:0000256" key="8">
    <source>
        <dbReference type="ARBA" id="ARBA00022857"/>
    </source>
</evidence>
<dbReference type="OrthoDB" id="60984at2759"/>
<dbReference type="PANTHER" id="PTHR23429:SF0">
    <property type="entry name" value="GLUCOSE-6-PHOSPHATE 1-DEHYDROGENASE"/>
    <property type="match status" value="1"/>
</dbReference>
<comment type="subcellular location">
    <subcellularLocation>
        <location evidence="2">Cytoplasm</location>
        <location evidence="2">Cytosol</location>
    </subcellularLocation>
</comment>
<evidence type="ECO:0000256" key="11">
    <source>
        <dbReference type="ARBA" id="ARBA00047696"/>
    </source>
</evidence>
<dbReference type="PANTHER" id="PTHR23429">
    <property type="entry name" value="GLUCOSE-6-PHOSPHATE 1-DEHYDROGENASE G6PD"/>
    <property type="match status" value="1"/>
</dbReference>
<comment type="catalytic activity">
    <reaction evidence="11">
        <text>D-glucose 6-phosphate + NADP(+) = 6-phospho-D-glucono-1,5-lactone + NADPH + H(+)</text>
        <dbReference type="Rhea" id="RHEA:15841"/>
        <dbReference type="ChEBI" id="CHEBI:15378"/>
        <dbReference type="ChEBI" id="CHEBI:57783"/>
        <dbReference type="ChEBI" id="CHEBI:57955"/>
        <dbReference type="ChEBI" id="CHEBI:58349"/>
        <dbReference type="ChEBI" id="CHEBI:61548"/>
        <dbReference type="EC" id="1.1.1.49"/>
    </reaction>
    <physiologicalReaction direction="left-to-right" evidence="11">
        <dbReference type="Rhea" id="RHEA:15842"/>
    </physiologicalReaction>
</comment>
<evidence type="ECO:0000313" key="15">
    <source>
        <dbReference type="Proteomes" id="UP000504634"/>
    </source>
</evidence>
<evidence type="ECO:0000256" key="7">
    <source>
        <dbReference type="ARBA" id="ARBA00022526"/>
    </source>
</evidence>
<evidence type="ECO:0000259" key="14">
    <source>
        <dbReference type="Pfam" id="PF02781"/>
    </source>
</evidence>
<evidence type="ECO:0000256" key="6">
    <source>
        <dbReference type="ARBA" id="ARBA00020444"/>
    </source>
</evidence>
<dbReference type="GeneID" id="115633943"/>
<dbReference type="NCBIfam" id="TIGR00871">
    <property type="entry name" value="zwf"/>
    <property type="match status" value="1"/>
</dbReference>
<dbReference type="InterPro" id="IPR022674">
    <property type="entry name" value="G6P_DH_NAD-bd"/>
</dbReference>
<dbReference type="GO" id="GO:0005829">
    <property type="term" value="C:cytosol"/>
    <property type="evidence" value="ECO:0007669"/>
    <property type="project" value="UniProtKB-SubCell"/>
</dbReference>
<protein>
    <recommendedName>
        <fullName evidence="6 12">Glucose-6-phosphate 1-dehydrogenase</fullName>
        <ecNumber evidence="5 12">1.1.1.49</ecNumber>
    </recommendedName>
</protein>
<accession>A0A6J2UGU4</accession>
<dbReference type="UniPathway" id="UPA00115">
    <property type="reaction ID" value="UER00408"/>
</dbReference>
<keyword evidence="15" id="KW-1185">Reference proteome</keyword>
<evidence type="ECO:0000256" key="12">
    <source>
        <dbReference type="RuleBase" id="RU362120"/>
    </source>
</evidence>
<dbReference type="InterPro" id="IPR036291">
    <property type="entry name" value="NAD(P)-bd_dom_sf"/>
</dbReference>
<keyword evidence="10 12" id="KW-0119">Carbohydrate metabolism</keyword>